<dbReference type="PANTHER" id="PTHR38785">
    <property type="entry name" value="HOMOLOG OF VIRK"/>
    <property type="match status" value="1"/>
</dbReference>
<protein>
    <submittedName>
        <fullName evidence="1">Protein of uncharacterized function (DUF535)</fullName>
    </submittedName>
</protein>
<evidence type="ECO:0000313" key="2">
    <source>
        <dbReference type="Proteomes" id="UP000251647"/>
    </source>
</evidence>
<name>A0A2X1ZIS7_PHODM</name>
<dbReference type="InterPro" id="IPR007488">
    <property type="entry name" value="DUF535"/>
</dbReference>
<accession>A0A2X1ZIS7</accession>
<dbReference type="PANTHER" id="PTHR38785:SF1">
    <property type="entry name" value="HOMOLOG OF VIRK"/>
    <property type="match status" value="1"/>
</dbReference>
<gene>
    <name evidence="1" type="ORF">NCTC11647_03213</name>
</gene>
<dbReference type="EMBL" id="UATL01000005">
    <property type="protein sequence ID" value="SPY44275.1"/>
    <property type="molecule type" value="Genomic_DNA"/>
</dbReference>
<dbReference type="GO" id="GO:0006974">
    <property type="term" value="P:DNA damage response"/>
    <property type="evidence" value="ECO:0007669"/>
    <property type="project" value="TreeGrafter"/>
</dbReference>
<dbReference type="RefSeq" id="WP_005306279.1">
    <property type="nucleotide sequence ID" value="NZ_PYOG01000011.1"/>
</dbReference>
<dbReference type="AlphaFoldDB" id="A0A2X1ZIS7"/>
<dbReference type="Proteomes" id="UP000251647">
    <property type="component" value="Unassembled WGS sequence"/>
</dbReference>
<evidence type="ECO:0000313" key="1">
    <source>
        <dbReference type="EMBL" id="SPY44275.1"/>
    </source>
</evidence>
<proteinExistence type="predicted"/>
<reference evidence="1 2" key="1">
    <citation type="submission" date="2018-06" db="EMBL/GenBank/DDBJ databases">
        <authorList>
            <consortium name="Pathogen Informatics"/>
            <person name="Doyle S."/>
        </authorList>
    </citation>
    <scope>NUCLEOTIDE SEQUENCE [LARGE SCALE GENOMIC DNA]</scope>
    <source>
        <strain evidence="1 2">NCTC11647</strain>
    </source>
</reference>
<sequence>MSTTLPSQDNNSRLQQAISLANLVYPHTAGIQKIRKNARFVFWCLTSPKTVQTMLDLLTTPLLAPLKTQFPCLLEKPLKPYGNLGWSQARRTQLIVEHFTFMLKHFPYHIDAIYKNRGIVLYQFQDKDKRSYSINLNSGERREGSLGLQLIDEYGQRLYSISFTISTTENTLYIGSLQGPTESIYNRNETIKSLTKALHGLRTKALMVEIVMMFAQLFEIENICAISNQGHIYQALRYIGSKRNAVSFDYDKLWQEYHGKRIDKYTYQLPTQPERKDVDQLNRTKRKLYTKRYQWLDECKIALANSIMLYK</sequence>
<organism evidence="1 2">
    <name type="scientific">Photobacterium damselae</name>
    <dbReference type="NCBI Taxonomy" id="38293"/>
    <lineage>
        <taxon>Bacteria</taxon>
        <taxon>Pseudomonadati</taxon>
        <taxon>Pseudomonadota</taxon>
        <taxon>Gammaproteobacteria</taxon>
        <taxon>Vibrionales</taxon>
        <taxon>Vibrionaceae</taxon>
        <taxon>Photobacterium</taxon>
    </lineage>
</organism>
<dbReference type="Pfam" id="PF04393">
    <property type="entry name" value="DUF535"/>
    <property type="match status" value="1"/>
</dbReference>